<feature type="compositionally biased region" description="Low complexity" evidence="1">
    <location>
        <begin position="21"/>
        <end position="37"/>
    </location>
</feature>
<keyword evidence="3" id="KW-1185">Reference proteome</keyword>
<dbReference type="AlphaFoldDB" id="A0A2C5Z356"/>
<evidence type="ECO:0000256" key="1">
    <source>
        <dbReference type="SAM" id="MobiDB-lite"/>
    </source>
</evidence>
<reference evidence="2 3" key="1">
    <citation type="submission" date="2017-06" db="EMBL/GenBank/DDBJ databases">
        <title>Ant-infecting Ophiocordyceps genomes reveal a high diversity of potential behavioral manipulation genes and a possible major role for enterotoxins.</title>
        <authorList>
            <person name="De Bekker C."/>
            <person name="Evans H.C."/>
            <person name="Brachmann A."/>
            <person name="Hughes D.P."/>
        </authorList>
    </citation>
    <scope>NUCLEOTIDE SEQUENCE [LARGE SCALE GENOMIC DNA]</scope>
    <source>
        <strain evidence="2 3">1348a</strain>
    </source>
</reference>
<name>A0A2C5Z356_9HYPO</name>
<dbReference type="OrthoDB" id="5421421at2759"/>
<accession>A0A2C5Z356</accession>
<proteinExistence type="predicted"/>
<evidence type="ECO:0000313" key="2">
    <source>
        <dbReference type="EMBL" id="PHH74293.1"/>
    </source>
</evidence>
<feature type="compositionally biased region" description="Basic residues" evidence="1">
    <location>
        <begin position="220"/>
        <end position="233"/>
    </location>
</feature>
<organism evidence="2 3">
    <name type="scientific">Ophiocordyceps australis</name>
    <dbReference type="NCBI Taxonomy" id="1399860"/>
    <lineage>
        <taxon>Eukaryota</taxon>
        <taxon>Fungi</taxon>
        <taxon>Dikarya</taxon>
        <taxon>Ascomycota</taxon>
        <taxon>Pezizomycotina</taxon>
        <taxon>Sordariomycetes</taxon>
        <taxon>Hypocreomycetidae</taxon>
        <taxon>Hypocreales</taxon>
        <taxon>Ophiocordycipitaceae</taxon>
        <taxon>Ophiocordyceps</taxon>
    </lineage>
</organism>
<feature type="region of interest" description="Disordered" evidence="1">
    <location>
        <begin position="389"/>
        <end position="420"/>
    </location>
</feature>
<evidence type="ECO:0000313" key="3">
    <source>
        <dbReference type="Proteomes" id="UP000224854"/>
    </source>
</evidence>
<comment type="caution">
    <text evidence="2">The sequence shown here is derived from an EMBL/GenBank/DDBJ whole genome shotgun (WGS) entry which is preliminary data.</text>
</comment>
<feature type="region of interest" description="Disordered" evidence="1">
    <location>
        <begin position="58"/>
        <end position="90"/>
    </location>
</feature>
<dbReference type="Proteomes" id="UP000224854">
    <property type="component" value="Unassembled WGS sequence"/>
</dbReference>
<feature type="region of interest" description="Disordered" evidence="1">
    <location>
        <begin position="1"/>
        <end position="37"/>
    </location>
</feature>
<protein>
    <submittedName>
        <fullName evidence="2">Uncharacterized protein</fullName>
    </submittedName>
</protein>
<sequence length="482" mass="55017">MVEQAQFIPPGAISDPPSLPGAPRSASSSSYYSTTTPYNMASQCDTQLLTPVSSQARSPLLPTFHSRPADYPPPPTSPRAQGHTPPGEHKIHAQWQPHFDMNGTSHPTPHQFFVPDERRAPSSSESYSNMYTMPDGEANNMHYLDQQHMTSQNHVLMRPHLPGTIEPPRHPTLPPSGTLFSNGLPRDPRRFSSDAPTAMRSHGLEGPASPGPSTAGSPRRVAHNHRVKKRQTKRPTAASRANVEQDPAEDHRNCFGQETPPMLKNTCPEEERCIFESRWRHRHHRGQDMWDKIQQDFNDRFGKTHNKEMLQMKFKRARAKFIIWHDKDTEILLEAWSTYERRRYHAILELFLEMGGSRNMRLNAGDIEIKLVNELKLEDHLYMESTRDNVEMRRRRKVTSKKGPQEQGPASVGDARPTHNEDDVIDQVLNRPDQQWDTDSAHSEPVDVPMWDTRAPMKMAETHHMIRLVNDANGRNIFAPTQ</sequence>
<feature type="region of interest" description="Disordered" evidence="1">
    <location>
        <begin position="162"/>
        <end position="257"/>
    </location>
</feature>
<gene>
    <name evidence="2" type="ORF">CDD82_5017</name>
</gene>
<feature type="compositionally biased region" description="Low complexity" evidence="1">
    <location>
        <begin position="206"/>
        <end position="218"/>
    </location>
</feature>
<dbReference type="EMBL" id="NJEU01000441">
    <property type="protein sequence ID" value="PHH74293.1"/>
    <property type="molecule type" value="Genomic_DNA"/>
</dbReference>